<dbReference type="InterPro" id="IPR028116">
    <property type="entry name" value="Cis-CaaD-like"/>
</dbReference>
<dbReference type="HOGENOM" id="CLU_088298_1_0_1"/>
<evidence type="ECO:0000313" key="3">
    <source>
        <dbReference type="EMBL" id="ETS03740.1"/>
    </source>
</evidence>
<evidence type="ECO:0000313" key="4">
    <source>
        <dbReference type="Proteomes" id="UP000024376"/>
    </source>
</evidence>
<dbReference type="EMBL" id="KI911142">
    <property type="protein sequence ID" value="ETS03740.1"/>
    <property type="molecule type" value="Genomic_DNA"/>
</dbReference>
<gene>
    <name evidence="3" type="ORF">M419DRAFT_74512</name>
</gene>
<dbReference type="Pfam" id="PF14832">
    <property type="entry name" value="Tautomerase_3"/>
    <property type="match status" value="1"/>
</dbReference>
<dbReference type="OrthoDB" id="9981319at2759"/>
<feature type="domain" description="Tautomerase cis-CaaD-like" evidence="2">
    <location>
        <begin position="1"/>
        <end position="137"/>
    </location>
</feature>
<dbReference type="InterPro" id="IPR014347">
    <property type="entry name" value="Tautomerase/MIF_sf"/>
</dbReference>
<reference evidence="4" key="1">
    <citation type="journal article" date="2013" name="Ind. Biotechnol.">
        <title>Comparative genomics analysis of Trichoderma reesei strains.</title>
        <authorList>
            <person name="Koike H."/>
            <person name="Aerts A."/>
            <person name="LaButti K."/>
            <person name="Grigoriev I.V."/>
            <person name="Baker S.E."/>
        </authorList>
    </citation>
    <scope>NUCLEOTIDE SEQUENCE [LARGE SCALE GENOMIC DNA]</scope>
    <source>
        <strain evidence="4">ATCC 56765 / BCRC 32924 / NRRL 11460 / Rut C-30</strain>
    </source>
</reference>
<evidence type="ECO:0000259" key="2">
    <source>
        <dbReference type="Pfam" id="PF14832"/>
    </source>
</evidence>
<dbReference type="Proteomes" id="UP000024376">
    <property type="component" value="Unassembled WGS sequence"/>
</dbReference>
<dbReference type="KEGG" id="trr:M419DRAFT_74512"/>
<feature type="region of interest" description="Disordered" evidence="1">
    <location>
        <begin position="146"/>
        <end position="167"/>
    </location>
</feature>
<dbReference type="SUPFAM" id="SSF55331">
    <property type="entry name" value="Tautomerase/MIF"/>
    <property type="match status" value="1"/>
</dbReference>
<organism evidence="3 4">
    <name type="scientific">Hypocrea jecorina (strain ATCC 56765 / BCRC 32924 / NRRL 11460 / Rut C-30)</name>
    <name type="common">Trichoderma reesei</name>
    <dbReference type="NCBI Taxonomy" id="1344414"/>
    <lineage>
        <taxon>Eukaryota</taxon>
        <taxon>Fungi</taxon>
        <taxon>Dikarya</taxon>
        <taxon>Ascomycota</taxon>
        <taxon>Pezizomycotina</taxon>
        <taxon>Sordariomycetes</taxon>
        <taxon>Hypocreomycetidae</taxon>
        <taxon>Hypocreales</taxon>
        <taxon>Hypocreaceae</taxon>
        <taxon>Trichoderma</taxon>
    </lineage>
</organism>
<name>A0A024SEF2_HYPJR</name>
<evidence type="ECO:0000256" key="1">
    <source>
        <dbReference type="SAM" id="MobiDB-lite"/>
    </source>
</evidence>
<protein>
    <recommendedName>
        <fullName evidence="2">Tautomerase cis-CaaD-like domain-containing protein</fullName>
    </recommendedName>
</protein>
<sequence>MPMYNFELAIKLSQTQKMALVRRITDWHATTFRAPRFIVNVRFIDVTQGPLSDSYVGGVPRNINRLFVSLRSGTSRTQEQLEGMADKLEGFWNETVGKDSITKQLKGVFIMGEIDVAKEAGFHLPLPGHFEQWVKDNTDEFKRMAEEGDPDAQQVVEEIETRPEFQK</sequence>
<proteinExistence type="predicted"/>
<dbReference type="AlphaFoldDB" id="A0A024SEF2"/>
<dbReference type="Gene3D" id="3.30.429.10">
    <property type="entry name" value="Macrophage Migration Inhibitory Factor"/>
    <property type="match status" value="1"/>
</dbReference>
<accession>A0A024SEF2</accession>